<evidence type="ECO:0000256" key="1">
    <source>
        <dbReference type="SAM" id="MobiDB-lite"/>
    </source>
</evidence>
<feature type="transmembrane region" description="Helical" evidence="2">
    <location>
        <begin position="380"/>
        <end position="399"/>
    </location>
</feature>
<dbReference type="InterPro" id="IPR007349">
    <property type="entry name" value="DUF418"/>
</dbReference>
<protein>
    <submittedName>
        <fullName evidence="4">DUF418 domain protein</fullName>
    </submittedName>
</protein>
<dbReference type="GeneID" id="3701777"/>
<dbReference type="Pfam" id="PF04235">
    <property type="entry name" value="DUF418"/>
    <property type="match status" value="1"/>
</dbReference>
<gene>
    <name evidence="4" type="ordered locus">NP_3452A</name>
</gene>
<accession>A0A1U7EXD4</accession>
<dbReference type="AlphaFoldDB" id="A0A1U7EXD4"/>
<keyword evidence="2" id="KW-0472">Membrane</keyword>
<feature type="compositionally biased region" description="Polar residues" evidence="1">
    <location>
        <begin position="12"/>
        <end position="21"/>
    </location>
</feature>
<dbReference type="OrthoDB" id="268997at2157"/>
<feature type="transmembrane region" description="Helical" evidence="2">
    <location>
        <begin position="274"/>
        <end position="292"/>
    </location>
</feature>
<dbReference type="KEGG" id="nph:NP_3452A"/>
<feature type="transmembrane region" description="Helical" evidence="2">
    <location>
        <begin position="140"/>
        <end position="157"/>
    </location>
</feature>
<name>A0A1U7EXD4_NATPD</name>
<dbReference type="PANTHER" id="PTHR30590">
    <property type="entry name" value="INNER MEMBRANE PROTEIN"/>
    <property type="match status" value="1"/>
</dbReference>
<feature type="transmembrane region" description="Helical" evidence="2">
    <location>
        <begin position="242"/>
        <end position="262"/>
    </location>
</feature>
<dbReference type="HOGENOM" id="CLU_039610_0_0_2"/>
<feature type="transmembrane region" description="Helical" evidence="2">
    <location>
        <begin position="312"/>
        <end position="332"/>
    </location>
</feature>
<feature type="domain" description="DUF418" evidence="3">
    <location>
        <begin position="256"/>
        <end position="417"/>
    </location>
</feature>
<feature type="region of interest" description="Disordered" evidence="1">
    <location>
        <begin position="1"/>
        <end position="26"/>
    </location>
</feature>
<keyword evidence="2" id="KW-1133">Transmembrane helix</keyword>
<feature type="transmembrane region" description="Helical" evidence="2">
    <location>
        <begin position="353"/>
        <end position="374"/>
    </location>
</feature>
<evidence type="ECO:0000313" key="5">
    <source>
        <dbReference type="Proteomes" id="UP000002698"/>
    </source>
</evidence>
<sequence>MPSDGRDCANDGSPTENSGESGPTAPEDRIVSLDVLRGVAILGILVINIWLFGLPMAAGMNPTLYGDFSGLNYLAWLVSHVFFEQKFVTLFTFLFGAGIVLFVESKEAAGRPARRLYFRRTGWLLVAGLLHAYLLWHGDILVAYALCGMLVVFVRNWRPRRLLLLGVAMFALPSLLYLVGGAGYMVADATTQDEINAAVTAGVGGDAIAAEIDAYRGSWTEQIQHRAPTVLMLQTFGFAVETFWMLGGLMSIGMALYKYGIISNRRASRFYRRLLVAGGTAGLALILTGVWYREAVGWETAPVVLLAHQFNYWGALLLSLSYVAAVMLFCRAAAESRAAGALAAVGRTAFSNYILQTVLATTLFYGHGVGWFGTLSRIELLGVVVAIWAIQVPLSVAWLRRYRFGPIEWLWRTLTYRQWQPLRVGEKEK</sequence>
<dbReference type="EnsemblBacteria" id="CAI49817">
    <property type="protein sequence ID" value="CAI49817"/>
    <property type="gene ID" value="NP_3452A"/>
</dbReference>
<dbReference type="eggNOG" id="arCOG06418">
    <property type="taxonomic scope" value="Archaea"/>
</dbReference>
<dbReference type="RefSeq" id="WP_011323437.1">
    <property type="nucleotide sequence ID" value="NC_007426.1"/>
</dbReference>
<dbReference type="Proteomes" id="UP000002698">
    <property type="component" value="Chromosome"/>
</dbReference>
<reference evidence="4 5" key="1">
    <citation type="journal article" date="2005" name="Genome Res.">
        <title>Living with two extremes: conclusions from the genome sequence of Natronomonas pharaonis.</title>
        <authorList>
            <person name="Falb M."/>
            <person name="Pfeiffer F."/>
            <person name="Palm P."/>
            <person name="Rodewald K."/>
            <person name="Hickmann V."/>
            <person name="Tittor J."/>
            <person name="Oesterhelt D."/>
        </authorList>
    </citation>
    <scope>NUCLEOTIDE SEQUENCE [LARGE SCALE GENOMIC DNA]</scope>
    <source>
        <strain evidence="5">ATCC 35678 / DSM 2160 / CIP 103997 / JCM 8858 / NBRC 14720 / NCIMB 2260 / Gabara</strain>
    </source>
</reference>
<keyword evidence="5" id="KW-1185">Reference proteome</keyword>
<dbReference type="PANTHER" id="PTHR30590:SF2">
    <property type="entry name" value="INNER MEMBRANE PROTEIN"/>
    <property type="match status" value="1"/>
</dbReference>
<feature type="transmembrane region" description="Helical" evidence="2">
    <location>
        <begin position="87"/>
        <end position="104"/>
    </location>
</feature>
<feature type="transmembrane region" description="Helical" evidence="2">
    <location>
        <begin position="39"/>
        <end position="58"/>
    </location>
</feature>
<evidence type="ECO:0000259" key="3">
    <source>
        <dbReference type="Pfam" id="PF04235"/>
    </source>
</evidence>
<feature type="transmembrane region" description="Helical" evidence="2">
    <location>
        <begin position="116"/>
        <end position="134"/>
    </location>
</feature>
<dbReference type="EMBL" id="CR936257">
    <property type="protein sequence ID" value="CAI49817.1"/>
    <property type="molecule type" value="Genomic_DNA"/>
</dbReference>
<dbReference type="InterPro" id="IPR052529">
    <property type="entry name" value="Bact_Transport_Assoc"/>
</dbReference>
<evidence type="ECO:0000313" key="4">
    <source>
        <dbReference type="EMBL" id="CAI49817.1"/>
    </source>
</evidence>
<proteinExistence type="predicted"/>
<keyword evidence="2" id="KW-0812">Transmembrane</keyword>
<organism evidence="4 5">
    <name type="scientific">Natronomonas pharaonis (strain ATCC 35678 / DSM 2160 / CIP 103997 / JCM 8858 / NBRC 14720 / NCIMB 2260 / Gabara)</name>
    <name type="common">Halobacterium pharaonis</name>
    <dbReference type="NCBI Taxonomy" id="348780"/>
    <lineage>
        <taxon>Archaea</taxon>
        <taxon>Methanobacteriati</taxon>
        <taxon>Methanobacteriota</taxon>
        <taxon>Stenosarchaea group</taxon>
        <taxon>Halobacteria</taxon>
        <taxon>Halobacteriales</taxon>
        <taxon>Natronomonadaceae</taxon>
        <taxon>Natronomonas</taxon>
    </lineage>
</organism>
<dbReference type="STRING" id="348780.NP_3452A"/>
<feature type="transmembrane region" description="Helical" evidence="2">
    <location>
        <begin position="162"/>
        <end position="186"/>
    </location>
</feature>
<evidence type="ECO:0000256" key="2">
    <source>
        <dbReference type="SAM" id="Phobius"/>
    </source>
</evidence>